<dbReference type="OrthoDB" id="1431247at2759"/>
<dbReference type="RefSeq" id="XP_034239488.1">
    <property type="nucleotide sequence ID" value="XM_034383597.1"/>
</dbReference>
<dbReference type="Proteomes" id="UP000515158">
    <property type="component" value="Unplaced"/>
</dbReference>
<evidence type="ECO:0000256" key="3">
    <source>
        <dbReference type="SAM" id="MobiDB-lite"/>
    </source>
</evidence>
<gene>
    <name evidence="6" type="primary">LOC117644277</name>
</gene>
<dbReference type="GO" id="GO:0042026">
    <property type="term" value="P:protein refolding"/>
    <property type="evidence" value="ECO:0007669"/>
    <property type="project" value="TreeGrafter"/>
</dbReference>
<organism evidence="6">
    <name type="scientific">Thrips palmi</name>
    <name type="common">Melon thrips</name>
    <dbReference type="NCBI Taxonomy" id="161013"/>
    <lineage>
        <taxon>Eukaryota</taxon>
        <taxon>Metazoa</taxon>
        <taxon>Ecdysozoa</taxon>
        <taxon>Arthropoda</taxon>
        <taxon>Hexapoda</taxon>
        <taxon>Insecta</taxon>
        <taxon>Pterygota</taxon>
        <taxon>Neoptera</taxon>
        <taxon>Paraneoptera</taxon>
        <taxon>Thysanoptera</taxon>
        <taxon>Terebrantia</taxon>
        <taxon>Thripoidea</taxon>
        <taxon>Thripidae</taxon>
        <taxon>Thrips</taxon>
    </lineage>
</organism>
<dbReference type="CDD" id="cd06526">
    <property type="entry name" value="metazoan_ACD"/>
    <property type="match status" value="1"/>
</dbReference>
<dbReference type="Gene3D" id="2.60.40.790">
    <property type="match status" value="1"/>
</dbReference>
<feature type="compositionally biased region" description="Basic and acidic residues" evidence="3">
    <location>
        <begin position="162"/>
        <end position="175"/>
    </location>
</feature>
<dbReference type="GO" id="GO:0009408">
    <property type="term" value="P:response to heat"/>
    <property type="evidence" value="ECO:0007669"/>
    <property type="project" value="TreeGrafter"/>
</dbReference>
<proteinExistence type="inferred from homology"/>
<feature type="domain" description="SHSP" evidence="4">
    <location>
        <begin position="68"/>
        <end position="180"/>
    </location>
</feature>
<dbReference type="InterPro" id="IPR002068">
    <property type="entry name" value="A-crystallin/Hsp20_dom"/>
</dbReference>
<dbReference type="GeneID" id="117644277"/>
<dbReference type="GO" id="GO:0051082">
    <property type="term" value="F:unfolded protein binding"/>
    <property type="evidence" value="ECO:0007669"/>
    <property type="project" value="TreeGrafter"/>
</dbReference>
<reference evidence="6" key="1">
    <citation type="submission" date="2025-08" db="UniProtKB">
        <authorList>
            <consortium name="RefSeq"/>
        </authorList>
    </citation>
    <scope>IDENTIFICATION</scope>
    <source>
        <tissue evidence="6">Total insect</tissue>
    </source>
</reference>
<dbReference type="PROSITE" id="PS01031">
    <property type="entry name" value="SHSP"/>
    <property type="match status" value="1"/>
</dbReference>
<evidence type="ECO:0000259" key="4">
    <source>
        <dbReference type="PROSITE" id="PS01031"/>
    </source>
</evidence>
<evidence type="ECO:0000256" key="2">
    <source>
        <dbReference type="RuleBase" id="RU003616"/>
    </source>
</evidence>
<accession>A0A6P8YI73</accession>
<sequence length="204" mass="22848">MPVNQCMRMVPLMGRRLAASPWPVQPVRGLFSPWSRPTDIGALVRDMDRQMDHLERQMFRGMPSWFQRPSSILLNAIDHTKEDGNQYRVAVDLAGFKPEEIKLALDDSGRLLTISAKCERSGRDGSRFAQEMSRTITLPESIDTDSITSMLHQDGVLAIEAPFKEQPKAPREEPRSIPITRGTAGAAIEGLEHQQHDKAESNSS</sequence>
<dbReference type="KEGG" id="tpal:117644277"/>
<dbReference type="InParanoid" id="A0A6P8YI73"/>
<dbReference type="PANTHER" id="PTHR45640:SF26">
    <property type="entry name" value="RE23625P"/>
    <property type="match status" value="1"/>
</dbReference>
<evidence type="ECO:0000313" key="5">
    <source>
        <dbReference type="Proteomes" id="UP000515158"/>
    </source>
</evidence>
<dbReference type="PRINTS" id="PR00299">
    <property type="entry name" value="ACRYSTALLIN"/>
</dbReference>
<evidence type="ECO:0000256" key="1">
    <source>
        <dbReference type="PROSITE-ProRule" id="PRU00285"/>
    </source>
</evidence>
<dbReference type="AlphaFoldDB" id="A0A6P8YI73"/>
<comment type="similarity">
    <text evidence="1 2">Belongs to the small heat shock protein (HSP20) family.</text>
</comment>
<dbReference type="Pfam" id="PF00011">
    <property type="entry name" value="HSP20"/>
    <property type="match status" value="1"/>
</dbReference>
<dbReference type="PANTHER" id="PTHR45640">
    <property type="entry name" value="HEAT SHOCK PROTEIN HSP-12.2-RELATED"/>
    <property type="match status" value="1"/>
</dbReference>
<dbReference type="GO" id="GO:0005634">
    <property type="term" value="C:nucleus"/>
    <property type="evidence" value="ECO:0007669"/>
    <property type="project" value="TreeGrafter"/>
</dbReference>
<evidence type="ECO:0000313" key="6">
    <source>
        <dbReference type="RefSeq" id="XP_034239488.1"/>
    </source>
</evidence>
<feature type="region of interest" description="Disordered" evidence="3">
    <location>
        <begin position="161"/>
        <end position="204"/>
    </location>
</feature>
<dbReference type="GO" id="GO:0005737">
    <property type="term" value="C:cytoplasm"/>
    <property type="evidence" value="ECO:0007669"/>
    <property type="project" value="TreeGrafter"/>
</dbReference>
<dbReference type="SUPFAM" id="SSF49764">
    <property type="entry name" value="HSP20-like chaperones"/>
    <property type="match status" value="1"/>
</dbReference>
<dbReference type="InterPro" id="IPR001436">
    <property type="entry name" value="Alpha-crystallin/sHSP_animal"/>
</dbReference>
<dbReference type="InterPro" id="IPR008978">
    <property type="entry name" value="HSP20-like_chaperone"/>
</dbReference>
<keyword evidence="5" id="KW-1185">Reference proteome</keyword>
<name>A0A6P8YI73_THRPL</name>
<feature type="compositionally biased region" description="Basic and acidic residues" evidence="3">
    <location>
        <begin position="190"/>
        <end position="204"/>
    </location>
</feature>
<protein>
    <submittedName>
        <fullName evidence="6">Heat shock protein Hsp-16.1/Hsp-16.11-like</fullName>
    </submittedName>
</protein>